<dbReference type="AlphaFoldDB" id="A0A4Z1GQN3"/>
<sequence>MAAELWRFEKIADRICVIREENERSKTDKLKLKRLYTNITIPPALLTFKLRGPKLCYHRNYIPTTQAVLRNLKDEFLLEELIKGATRDVDADAQVMNSESSLREKEIEALFPSKASKSFAPPSASAMADTAMIESFPDNADYQPQPYIKEHPTQSQVLGNALEPEENPFVIPDLPIRLPPAKPILLIVPPELIEKWAAEVSEAYQDFKVLIYHGDKRSAWFRMYEKVAAKVTKGKLTRDHPIFNGDEHNSRIIVITSVVIMRSRRGPSPLKNHRMHHLKYTQQDADEFITVSNPN</sequence>
<protein>
    <recommendedName>
        <fullName evidence="3">SNF2 N-terminal domain-containing protein</fullName>
    </recommendedName>
</protein>
<accession>A0A4Z1GQN3</accession>
<reference evidence="1 2" key="1">
    <citation type="submission" date="2017-12" db="EMBL/GenBank/DDBJ databases">
        <title>Comparative genomics of Botrytis spp.</title>
        <authorList>
            <person name="Valero-Jimenez C.A."/>
            <person name="Tapia P."/>
            <person name="Veloso J."/>
            <person name="Silva-Moreno E."/>
            <person name="Staats M."/>
            <person name="Valdes J.H."/>
            <person name="Van Kan J.A.L."/>
        </authorList>
    </citation>
    <scope>NUCLEOTIDE SEQUENCE [LARGE SCALE GENOMIC DNA]</scope>
    <source>
        <strain evidence="1 2">Bh0001</strain>
    </source>
</reference>
<dbReference type="Proteomes" id="UP000297814">
    <property type="component" value="Unassembled WGS sequence"/>
</dbReference>
<keyword evidence="2" id="KW-1185">Reference proteome</keyword>
<gene>
    <name evidence="1" type="ORF">BHYA_0058g00380</name>
</gene>
<proteinExistence type="predicted"/>
<evidence type="ECO:0008006" key="3">
    <source>
        <dbReference type="Google" id="ProtNLM"/>
    </source>
</evidence>
<organism evidence="1 2">
    <name type="scientific">Botrytis hyacinthi</name>
    <dbReference type="NCBI Taxonomy" id="278943"/>
    <lineage>
        <taxon>Eukaryota</taxon>
        <taxon>Fungi</taxon>
        <taxon>Dikarya</taxon>
        <taxon>Ascomycota</taxon>
        <taxon>Pezizomycotina</taxon>
        <taxon>Leotiomycetes</taxon>
        <taxon>Helotiales</taxon>
        <taxon>Sclerotiniaceae</taxon>
        <taxon>Botrytis</taxon>
    </lineage>
</organism>
<dbReference type="Gene3D" id="3.40.50.10810">
    <property type="entry name" value="Tandem AAA-ATPase domain"/>
    <property type="match status" value="1"/>
</dbReference>
<evidence type="ECO:0000313" key="1">
    <source>
        <dbReference type="EMBL" id="TGO39226.1"/>
    </source>
</evidence>
<comment type="caution">
    <text evidence="1">The sequence shown here is derived from an EMBL/GenBank/DDBJ whole genome shotgun (WGS) entry which is preliminary data.</text>
</comment>
<dbReference type="EMBL" id="PQXK01000058">
    <property type="protein sequence ID" value="TGO39226.1"/>
    <property type="molecule type" value="Genomic_DNA"/>
</dbReference>
<name>A0A4Z1GQN3_9HELO</name>
<evidence type="ECO:0000313" key="2">
    <source>
        <dbReference type="Proteomes" id="UP000297814"/>
    </source>
</evidence>
<dbReference type="InterPro" id="IPR038718">
    <property type="entry name" value="SNF2-like_sf"/>
</dbReference>